<evidence type="ECO:0000313" key="9">
    <source>
        <dbReference type="Proteomes" id="UP000299102"/>
    </source>
</evidence>
<reference evidence="8 9" key="1">
    <citation type="journal article" date="2019" name="Commun. Biol.">
        <title>The bagworm genome reveals a unique fibroin gene that provides high tensile strength.</title>
        <authorList>
            <person name="Kono N."/>
            <person name="Nakamura H."/>
            <person name="Ohtoshi R."/>
            <person name="Tomita M."/>
            <person name="Numata K."/>
            <person name="Arakawa K."/>
        </authorList>
    </citation>
    <scope>NUCLEOTIDE SEQUENCE [LARGE SCALE GENOMIC DNA]</scope>
</reference>
<organism evidence="8 9">
    <name type="scientific">Eumeta variegata</name>
    <name type="common">Bagworm moth</name>
    <name type="synonym">Eumeta japonica</name>
    <dbReference type="NCBI Taxonomy" id="151549"/>
    <lineage>
        <taxon>Eukaryota</taxon>
        <taxon>Metazoa</taxon>
        <taxon>Ecdysozoa</taxon>
        <taxon>Arthropoda</taxon>
        <taxon>Hexapoda</taxon>
        <taxon>Insecta</taxon>
        <taxon>Pterygota</taxon>
        <taxon>Neoptera</taxon>
        <taxon>Endopterygota</taxon>
        <taxon>Lepidoptera</taxon>
        <taxon>Glossata</taxon>
        <taxon>Ditrysia</taxon>
        <taxon>Tineoidea</taxon>
        <taxon>Psychidae</taxon>
        <taxon>Oiketicinae</taxon>
        <taxon>Eumeta</taxon>
    </lineage>
</organism>
<dbReference type="Gene3D" id="3.90.1150.190">
    <property type="entry name" value="SLED domain"/>
    <property type="match status" value="1"/>
</dbReference>
<keyword evidence="9" id="KW-1185">Reference proteome</keyword>
<dbReference type="EMBL" id="BGZK01000588">
    <property type="protein sequence ID" value="GBP51747.1"/>
    <property type="molecule type" value="Genomic_DNA"/>
</dbReference>
<dbReference type="Pfam" id="PF02820">
    <property type="entry name" value="MBT"/>
    <property type="match status" value="4"/>
</dbReference>
<dbReference type="OrthoDB" id="5917609at2759"/>
<feature type="compositionally biased region" description="Basic and acidic residues" evidence="6">
    <location>
        <begin position="724"/>
        <end position="739"/>
    </location>
</feature>
<feature type="region of interest" description="Disordered" evidence="6">
    <location>
        <begin position="590"/>
        <end position="614"/>
    </location>
</feature>
<evidence type="ECO:0000256" key="6">
    <source>
        <dbReference type="SAM" id="MobiDB-lite"/>
    </source>
</evidence>
<name>A0A4C1WNR6_EUMVA</name>
<dbReference type="STRING" id="151549.A0A4C1WNR6"/>
<evidence type="ECO:0000259" key="7">
    <source>
        <dbReference type="Pfam" id="PF12140"/>
    </source>
</evidence>
<dbReference type="GO" id="GO:0003682">
    <property type="term" value="F:chromatin binding"/>
    <property type="evidence" value="ECO:0007669"/>
    <property type="project" value="TreeGrafter"/>
</dbReference>
<evidence type="ECO:0000256" key="2">
    <source>
        <dbReference type="ARBA" id="ARBA00022491"/>
    </source>
</evidence>
<dbReference type="PROSITE" id="PS51079">
    <property type="entry name" value="MBT"/>
    <property type="match status" value="4"/>
</dbReference>
<comment type="subcellular location">
    <subcellularLocation>
        <location evidence="1">Nucleus</location>
    </subcellularLocation>
</comment>
<evidence type="ECO:0000256" key="1">
    <source>
        <dbReference type="ARBA" id="ARBA00004123"/>
    </source>
</evidence>
<proteinExistence type="predicted"/>
<feature type="region of interest" description="Disordered" evidence="6">
    <location>
        <begin position="711"/>
        <end position="741"/>
    </location>
</feature>
<dbReference type="Gene3D" id="1.10.150.50">
    <property type="entry name" value="Transcription Factor, Ets-1"/>
    <property type="match status" value="1"/>
</dbReference>
<dbReference type="SMART" id="SM00561">
    <property type="entry name" value="MBT"/>
    <property type="match status" value="4"/>
</dbReference>
<feature type="domain" description="SLED" evidence="7">
    <location>
        <begin position="461"/>
        <end position="573"/>
    </location>
</feature>
<dbReference type="Pfam" id="PF12140">
    <property type="entry name" value="SLED"/>
    <property type="match status" value="1"/>
</dbReference>
<dbReference type="CDD" id="cd20095">
    <property type="entry name" value="MBT_SFMBT_rpt3"/>
    <property type="match status" value="1"/>
</dbReference>
<protein>
    <submittedName>
        <fullName evidence="8">Scm-like with four MBT domains protein 2</fullName>
    </submittedName>
</protein>
<dbReference type="AlphaFoldDB" id="A0A4C1WNR6"/>
<dbReference type="Proteomes" id="UP000299102">
    <property type="component" value="Unassembled WGS sequence"/>
</dbReference>
<dbReference type="SUPFAM" id="SSF63748">
    <property type="entry name" value="Tudor/PWWP/MBT"/>
    <property type="match status" value="4"/>
</dbReference>
<keyword evidence="2" id="KW-0678">Repressor</keyword>
<feature type="compositionally biased region" description="Basic and acidic residues" evidence="6">
    <location>
        <begin position="590"/>
        <end position="599"/>
    </location>
</feature>
<feature type="compositionally biased region" description="Polar residues" evidence="6">
    <location>
        <begin position="711"/>
        <end position="720"/>
    </location>
</feature>
<dbReference type="InterPro" id="IPR050548">
    <property type="entry name" value="PcG_chromatin_remod_factors"/>
</dbReference>
<comment type="caution">
    <text evidence="8">The sequence shown here is derived from an EMBL/GenBank/DDBJ whole genome shotgun (WGS) entry which is preliminary data.</text>
</comment>
<evidence type="ECO:0000313" key="8">
    <source>
        <dbReference type="EMBL" id="GBP51747.1"/>
    </source>
</evidence>
<accession>A0A4C1WNR6</accession>
<feature type="repeat" description="MBT" evidence="5">
    <location>
        <begin position="4"/>
        <end position="100"/>
    </location>
</feature>
<feature type="region of interest" description="Disordered" evidence="6">
    <location>
        <begin position="633"/>
        <end position="679"/>
    </location>
</feature>
<dbReference type="PANTHER" id="PTHR12247">
    <property type="entry name" value="POLYCOMB GROUP PROTEIN"/>
    <property type="match status" value="1"/>
</dbReference>
<gene>
    <name evidence="8" type="primary">Sfmbt2</name>
    <name evidence="8" type="ORF">EVAR_97024_1</name>
</gene>
<keyword evidence="4" id="KW-0539">Nucleus</keyword>
<dbReference type="InterPro" id="IPR021987">
    <property type="entry name" value="SLED"/>
</dbReference>
<evidence type="ECO:0000256" key="5">
    <source>
        <dbReference type="PROSITE-ProRule" id="PRU00459"/>
    </source>
</evidence>
<dbReference type="InterPro" id="IPR013761">
    <property type="entry name" value="SAM/pointed_sf"/>
</dbReference>
<feature type="compositionally biased region" description="Polar residues" evidence="6">
    <location>
        <begin position="639"/>
        <end position="656"/>
    </location>
</feature>
<keyword evidence="3" id="KW-0677">Repeat</keyword>
<dbReference type="GO" id="GO:0042393">
    <property type="term" value="F:histone binding"/>
    <property type="evidence" value="ECO:0007669"/>
    <property type="project" value="TreeGrafter"/>
</dbReference>
<dbReference type="InterPro" id="IPR004092">
    <property type="entry name" value="Mbt"/>
</dbReference>
<dbReference type="GO" id="GO:0005634">
    <property type="term" value="C:nucleus"/>
    <property type="evidence" value="ECO:0007669"/>
    <property type="project" value="UniProtKB-SubCell"/>
</dbReference>
<feature type="compositionally biased region" description="Basic and acidic residues" evidence="6">
    <location>
        <begin position="670"/>
        <end position="679"/>
    </location>
</feature>
<evidence type="ECO:0000256" key="3">
    <source>
        <dbReference type="ARBA" id="ARBA00022737"/>
    </source>
</evidence>
<dbReference type="CDD" id="cd20094">
    <property type="entry name" value="MBT_SFMBT_rpt2"/>
    <property type="match status" value="1"/>
</dbReference>
<dbReference type="PANTHER" id="PTHR12247:SF131">
    <property type="entry name" value="LD05287P"/>
    <property type="match status" value="1"/>
</dbReference>
<sequence>MDSFDWMDYLKNNDSVAIPETFFTHVEMSLSNGIKEGMIFEVCHKTNPDVYWLGEVTMACGHLLRVKLVGSESDFWCDITNIKGHSIGWCPKNDELIDPPADISKKYGNRIINIMTETLSKHESVSDVSLDNKGLAPIDRIKQGMKVEVQDTIDPYRYWIATIQENVGGRLLLSYDEADNDLPKFWIFYSNPRLASFGFVTNKGSPWHFKYPGKVNRFACRNRLSSLLRVCAEESIKDPTPHDLFGPNNNIPAHNFVDTMKVEALDPHDMKTVRPATVVNIYSNYEFLVVIDDHRNDYQDSRMAWICHSMHPYIYPLGWAQKNDVPFMVPKIWKKDSFDWDEYLSMTSSVPAPEYCFGTKELVKEITKNMMLEAVNPLNYDEIHVARVKSVVEHMICVELLPTGECHWYAQNSDLLFPVGWCDSNNYELHIPNTSAANEPTQKSLEVEKDEIKLTEEWCDRIFFNYKCYAGPMISRNKLSQLPKHVGPGPLSLVLKEVLNKIISASYKPAKLLKDWETEGPAAEGMRLETLKAKLKTSTYYASVEIATTASQISSFCKSMCIKLQSCPHLFGPTEFVDQCPENCQQVDKSKFQNNSEKRGRPRGSKKKKKKGVERIKGLPLLEVEVGLEGAESLESEHSCGSSPHSEPATRPNSPDSLDYKKLRLRRKPKNEYPKLEMKTRGAKLPNFALQIKEAHWDKKDVETIYNNTCIPKKQSTGSDTENESSRSSHSRDAKHIFDVSDSEEPELKKLKFTSDEPQPSDNKIFEKNISMPWLKEDLKLSSNPLDWSISDVYTYLSNTEDCKLIAEKMRQEEIDGQAFIMLDLPTVKEFLHIRQEFALKLCKHISMLKWYYIVNFEEGLVETR</sequence>
<evidence type="ECO:0000256" key="4">
    <source>
        <dbReference type="ARBA" id="ARBA00023242"/>
    </source>
</evidence>
<feature type="repeat" description="MBT" evidence="5">
    <location>
        <begin position="221"/>
        <end position="330"/>
    </location>
</feature>
<feature type="compositionally biased region" description="Basic residues" evidence="6">
    <location>
        <begin position="600"/>
        <end position="612"/>
    </location>
</feature>
<feature type="repeat" description="MBT" evidence="5">
    <location>
        <begin position="109"/>
        <end position="210"/>
    </location>
</feature>
<dbReference type="InterPro" id="IPR038348">
    <property type="entry name" value="SLED_sf"/>
</dbReference>
<feature type="repeat" description="MBT" evidence="5">
    <location>
        <begin position="338"/>
        <end position="432"/>
    </location>
</feature>
<dbReference type="GO" id="GO:0045892">
    <property type="term" value="P:negative regulation of DNA-templated transcription"/>
    <property type="evidence" value="ECO:0007669"/>
    <property type="project" value="TreeGrafter"/>
</dbReference>
<dbReference type="SUPFAM" id="SSF47769">
    <property type="entry name" value="SAM/Pointed domain"/>
    <property type="match status" value="1"/>
</dbReference>
<dbReference type="Gene3D" id="2.30.30.140">
    <property type="match status" value="4"/>
</dbReference>